<dbReference type="RefSeq" id="WP_272097406.1">
    <property type="nucleotide sequence ID" value="NZ_JAQNDK010000002.1"/>
</dbReference>
<dbReference type="EMBL" id="JAQNDK010000002">
    <property type="protein sequence ID" value="MDC0680365.1"/>
    <property type="molecule type" value="Genomic_DNA"/>
</dbReference>
<evidence type="ECO:0000256" key="1">
    <source>
        <dbReference type="SAM" id="Coils"/>
    </source>
</evidence>
<gene>
    <name evidence="2" type="ORF">POL72_21660</name>
</gene>
<keyword evidence="1" id="KW-0175">Coiled coil</keyword>
<comment type="caution">
    <text evidence="2">The sequence shown here is derived from an EMBL/GenBank/DDBJ whole genome shotgun (WGS) entry which is preliminary data.</text>
</comment>
<protein>
    <submittedName>
        <fullName evidence="2">Uncharacterized protein</fullName>
    </submittedName>
</protein>
<feature type="coiled-coil region" evidence="1">
    <location>
        <begin position="4"/>
        <end position="38"/>
    </location>
</feature>
<accession>A0ABT5C3E3</accession>
<keyword evidence="3" id="KW-1185">Reference proteome</keyword>
<name>A0ABT5C3E3_9BACT</name>
<evidence type="ECO:0000313" key="2">
    <source>
        <dbReference type="EMBL" id="MDC0680365.1"/>
    </source>
</evidence>
<proteinExistence type="predicted"/>
<organism evidence="2 3">
    <name type="scientific">Sorangium atrum</name>
    <dbReference type="NCBI Taxonomy" id="2995308"/>
    <lineage>
        <taxon>Bacteria</taxon>
        <taxon>Pseudomonadati</taxon>
        <taxon>Myxococcota</taxon>
        <taxon>Polyangia</taxon>
        <taxon>Polyangiales</taxon>
        <taxon>Polyangiaceae</taxon>
        <taxon>Sorangium</taxon>
    </lineage>
</organism>
<evidence type="ECO:0000313" key="3">
    <source>
        <dbReference type="Proteomes" id="UP001217485"/>
    </source>
</evidence>
<sequence>MNTIEAHEADVLRARLTLETAERALLEACTRLAAAEASLGAARGADVPAARDARDLAAAKAAAAKRWEHEARAALAAAEVERVRGGLEAQLVEVGRLETSARRRVDGGQKEQDAARIVLQSAVRIRETLEAQLAALALPPAVRLTDLN</sequence>
<reference evidence="2 3" key="1">
    <citation type="submission" date="2023-01" db="EMBL/GenBank/DDBJ databases">
        <title>Minimal conservation of predation-associated metabolite biosynthetic gene clusters underscores biosynthetic potential of Myxococcota including descriptions for ten novel species: Archangium lansinium sp. nov., Myxococcus landrumus sp. nov., Nannocystis bai.</title>
        <authorList>
            <person name="Ahearne A."/>
            <person name="Stevens C."/>
            <person name="Dowd S."/>
        </authorList>
    </citation>
    <scope>NUCLEOTIDE SEQUENCE [LARGE SCALE GENOMIC DNA]</scope>
    <source>
        <strain evidence="2 3">WIWO2</strain>
    </source>
</reference>
<dbReference type="Proteomes" id="UP001217485">
    <property type="component" value="Unassembled WGS sequence"/>
</dbReference>